<evidence type="ECO:0000313" key="1">
    <source>
        <dbReference type="EMBL" id="QHT98765.1"/>
    </source>
</evidence>
<proteinExistence type="predicted"/>
<sequence>MQKEIKIQISSPLFGGYSVLLPEIVINDMTNENIVEYITDNLYSLLISNNLEELLLLAKQKNWHIHDERIKSNGIIYVCSC</sequence>
<name>A0A6C0J272_9ZZZZ</name>
<organism evidence="1">
    <name type="scientific">viral metagenome</name>
    <dbReference type="NCBI Taxonomy" id="1070528"/>
    <lineage>
        <taxon>unclassified sequences</taxon>
        <taxon>metagenomes</taxon>
        <taxon>organismal metagenomes</taxon>
    </lineage>
</organism>
<dbReference type="AlphaFoldDB" id="A0A6C0J272"/>
<dbReference type="EMBL" id="MN740295">
    <property type="protein sequence ID" value="QHT98765.1"/>
    <property type="molecule type" value="Genomic_DNA"/>
</dbReference>
<reference evidence="1" key="1">
    <citation type="journal article" date="2020" name="Nature">
        <title>Giant virus diversity and host interactions through global metagenomics.</title>
        <authorList>
            <person name="Schulz F."/>
            <person name="Roux S."/>
            <person name="Paez-Espino D."/>
            <person name="Jungbluth S."/>
            <person name="Walsh D.A."/>
            <person name="Denef V.J."/>
            <person name="McMahon K.D."/>
            <person name="Konstantinidis K.T."/>
            <person name="Eloe-Fadrosh E.A."/>
            <person name="Kyrpides N.C."/>
            <person name="Woyke T."/>
        </authorList>
    </citation>
    <scope>NUCLEOTIDE SEQUENCE</scope>
    <source>
        <strain evidence="1">GVMAG-M-3300025676-16</strain>
    </source>
</reference>
<accession>A0A6C0J272</accession>
<protein>
    <submittedName>
        <fullName evidence="1">Uncharacterized protein</fullName>
    </submittedName>
</protein>